<protein>
    <submittedName>
        <fullName evidence="2">Uncharacterized protein</fullName>
    </submittedName>
</protein>
<dbReference type="AlphaFoldDB" id="A0AAW1KLH0"/>
<comment type="caution">
    <text evidence="2">The sequence shown here is derived from an EMBL/GenBank/DDBJ whole genome shotgun (WGS) entry which is preliminary data.</text>
</comment>
<accession>A0AAW1KLH0</accession>
<name>A0AAW1KLH0_POPJA</name>
<reference evidence="2 3" key="1">
    <citation type="journal article" date="2024" name="BMC Genomics">
        <title>De novo assembly and annotation of Popillia japonica's genome with initial clues to its potential as an invasive pest.</title>
        <authorList>
            <person name="Cucini C."/>
            <person name="Boschi S."/>
            <person name="Funari R."/>
            <person name="Cardaioli E."/>
            <person name="Iannotti N."/>
            <person name="Marturano G."/>
            <person name="Paoli F."/>
            <person name="Bruttini M."/>
            <person name="Carapelli A."/>
            <person name="Frati F."/>
            <person name="Nardi F."/>
        </authorList>
    </citation>
    <scope>NUCLEOTIDE SEQUENCE [LARGE SCALE GENOMIC DNA]</scope>
    <source>
        <strain evidence="2">DMR45628</strain>
    </source>
</reference>
<keyword evidence="3" id="KW-1185">Reference proteome</keyword>
<evidence type="ECO:0000313" key="3">
    <source>
        <dbReference type="Proteomes" id="UP001458880"/>
    </source>
</evidence>
<dbReference type="Proteomes" id="UP001458880">
    <property type="component" value="Unassembled WGS sequence"/>
</dbReference>
<keyword evidence="1" id="KW-0175">Coiled coil</keyword>
<evidence type="ECO:0000256" key="1">
    <source>
        <dbReference type="SAM" id="Coils"/>
    </source>
</evidence>
<organism evidence="2 3">
    <name type="scientific">Popillia japonica</name>
    <name type="common">Japanese beetle</name>
    <dbReference type="NCBI Taxonomy" id="7064"/>
    <lineage>
        <taxon>Eukaryota</taxon>
        <taxon>Metazoa</taxon>
        <taxon>Ecdysozoa</taxon>
        <taxon>Arthropoda</taxon>
        <taxon>Hexapoda</taxon>
        <taxon>Insecta</taxon>
        <taxon>Pterygota</taxon>
        <taxon>Neoptera</taxon>
        <taxon>Endopterygota</taxon>
        <taxon>Coleoptera</taxon>
        <taxon>Polyphaga</taxon>
        <taxon>Scarabaeiformia</taxon>
        <taxon>Scarabaeidae</taxon>
        <taxon>Rutelinae</taxon>
        <taxon>Popillia</taxon>
    </lineage>
</organism>
<dbReference type="EMBL" id="JASPKY010000210">
    <property type="protein sequence ID" value="KAK9720497.1"/>
    <property type="molecule type" value="Genomic_DNA"/>
</dbReference>
<evidence type="ECO:0000313" key="2">
    <source>
        <dbReference type="EMBL" id="KAK9720497.1"/>
    </source>
</evidence>
<gene>
    <name evidence="2" type="ORF">QE152_g22037</name>
</gene>
<sequence length="138" mass="16006">MLTRKDLVEIKNMFNNSCMDLVNNDNLVTAISNKIMEKMGTLIKNTETTLMEEMKALKKENETLKEQLHDLEQHSLCNNVRIHGVEEESNENVELKVLDLFKNKINLNISPQLIQSCHRVGRQDNLQGSKKSRCIIRR</sequence>
<feature type="coiled-coil region" evidence="1">
    <location>
        <begin position="47"/>
        <end position="74"/>
    </location>
</feature>
<proteinExistence type="predicted"/>